<organism evidence="2 3">
    <name type="scientific">Araneus ventricosus</name>
    <name type="common">Orbweaver spider</name>
    <name type="synonym">Epeira ventricosa</name>
    <dbReference type="NCBI Taxonomy" id="182803"/>
    <lineage>
        <taxon>Eukaryota</taxon>
        <taxon>Metazoa</taxon>
        <taxon>Ecdysozoa</taxon>
        <taxon>Arthropoda</taxon>
        <taxon>Chelicerata</taxon>
        <taxon>Arachnida</taxon>
        <taxon>Araneae</taxon>
        <taxon>Araneomorphae</taxon>
        <taxon>Entelegynae</taxon>
        <taxon>Araneoidea</taxon>
        <taxon>Araneidae</taxon>
        <taxon>Araneus</taxon>
    </lineage>
</organism>
<evidence type="ECO:0000313" key="2">
    <source>
        <dbReference type="EMBL" id="GBO00051.1"/>
    </source>
</evidence>
<feature type="compositionally biased region" description="Low complexity" evidence="1">
    <location>
        <begin position="70"/>
        <end position="111"/>
    </location>
</feature>
<dbReference type="AlphaFoldDB" id="A0A4Y2TJ48"/>
<feature type="compositionally biased region" description="Basic and acidic residues" evidence="1">
    <location>
        <begin position="34"/>
        <end position="43"/>
    </location>
</feature>
<accession>A0A4Y2TJ48</accession>
<evidence type="ECO:0000313" key="3">
    <source>
        <dbReference type="Proteomes" id="UP000499080"/>
    </source>
</evidence>
<dbReference type="EMBL" id="BGPR01028716">
    <property type="protein sequence ID" value="GBO00051.1"/>
    <property type="molecule type" value="Genomic_DNA"/>
</dbReference>
<feature type="compositionally biased region" description="Basic and acidic residues" evidence="1">
    <location>
        <begin position="51"/>
        <end position="62"/>
    </location>
</feature>
<reference evidence="2 3" key="1">
    <citation type="journal article" date="2019" name="Sci. Rep.">
        <title>Orb-weaving spider Araneus ventricosus genome elucidates the spidroin gene catalogue.</title>
        <authorList>
            <person name="Kono N."/>
            <person name="Nakamura H."/>
            <person name="Ohtoshi R."/>
            <person name="Moran D.A.P."/>
            <person name="Shinohara A."/>
            <person name="Yoshida Y."/>
            <person name="Fujiwara M."/>
            <person name="Mori M."/>
            <person name="Tomita M."/>
            <person name="Arakawa K."/>
        </authorList>
    </citation>
    <scope>NUCLEOTIDE SEQUENCE [LARGE SCALE GENOMIC DNA]</scope>
</reference>
<keyword evidence="3" id="KW-1185">Reference proteome</keyword>
<proteinExistence type="predicted"/>
<protein>
    <submittedName>
        <fullName evidence="2">Uncharacterized protein</fullName>
    </submittedName>
</protein>
<gene>
    <name evidence="2" type="ORF">AVEN_7725_1</name>
</gene>
<dbReference type="Proteomes" id="UP000499080">
    <property type="component" value="Unassembled WGS sequence"/>
</dbReference>
<feature type="region of interest" description="Disordered" evidence="1">
    <location>
        <begin position="17"/>
        <end position="111"/>
    </location>
</feature>
<name>A0A4Y2TJ48_ARAVE</name>
<evidence type="ECO:0000256" key="1">
    <source>
        <dbReference type="SAM" id="MobiDB-lite"/>
    </source>
</evidence>
<comment type="caution">
    <text evidence="2">The sequence shown here is derived from an EMBL/GenBank/DDBJ whole genome shotgun (WGS) entry which is preliminary data.</text>
</comment>
<sequence length="111" mass="11828">MATILLTRGKCCRMHLVDMFPSPQPTSITNSPDRSPHRRDDRNVLVSSLVDSHHDILQDETTRFQPSVFHENSSSGGHENSSSGGHENSSSGGHENSSSGGHENSSSGGGS</sequence>